<comment type="caution">
    <text evidence="8">The sequence shown here is derived from an EMBL/GenBank/DDBJ whole genome shotgun (WGS) entry which is preliminary data.</text>
</comment>
<evidence type="ECO:0000256" key="4">
    <source>
        <dbReference type="ARBA" id="ARBA00022692"/>
    </source>
</evidence>
<evidence type="ECO:0000256" key="5">
    <source>
        <dbReference type="ARBA" id="ARBA00022989"/>
    </source>
</evidence>
<keyword evidence="3 7" id="KW-0808">Transferase</keyword>
<dbReference type="HAMAP" id="MF_01147">
    <property type="entry name" value="Lgt"/>
    <property type="match status" value="1"/>
</dbReference>
<feature type="transmembrane region" description="Helical" evidence="7">
    <location>
        <begin position="56"/>
        <end position="76"/>
    </location>
</feature>
<keyword evidence="4 7" id="KW-0812">Transmembrane</keyword>
<evidence type="ECO:0000256" key="2">
    <source>
        <dbReference type="ARBA" id="ARBA00022475"/>
    </source>
</evidence>
<feature type="binding site" evidence="7">
    <location>
        <position position="139"/>
    </location>
    <ligand>
        <name>a 1,2-diacyl-sn-glycero-3-phospho-(1'-sn-glycerol)</name>
        <dbReference type="ChEBI" id="CHEBI:64716"/>
    </ligand>
</feature>
<dbReference type="GO" id="GO:0005886">
    <property type="term" value="C:plasma membrane"/>
    <property type="evidence" value="ECO:0007669"/>
    <property type="project" value="UniProtKB-SubCell"/>
</dbReference>
<name>A0A557RM60_9GAMM</name>
<dbReference type="EMBL" id="VMKP01000001">
    <property type="protein sequence ID" value="TVO66264.1"/>
    <property type="molecule type" value="Genomic_DNA"/>
</dbReference>
<comment type="catalytic activity">
    <reaction evidence="7">
        <text>L-cysteinyl-[prolipoprotein] + a 1,2-diacyl-sn-glycero-3-phospho-(1'-sn-glycerol) = an S-1,2-diacyl-sn-glyceryl-L-cysteinyl-[prolipoprotein] + sn-glycerol 1-phosphate + H(+)</text>
        <dbReference type="Rhea" id="RHEA:56712"/>
        <dbReference type="Rhea" id="RHEA-COMP:14679"/>
        <dbReference type="Rhea" id="RHEA-COMP:14680"/>
        <dbReference type="ChEBI" id="CHEBI:15378"/>
        <dbReference type="ChEBI" id="CHEBI:29950"/>
        <dbReference type="ChEBI" id="CHEBI:57685"/>
        <dbReference type="ChEBI" id="CHEBI:64716"/>
        <dbReference type="ChEBI" id="CHEBI:140658"/>
        <dbReference type="EC" id="2.5.1.145"/>
    </reaction>
</comment>
<dbReference type="Pfam" id="PF01790">
    <property type="entry name" value="LGT"/>
    <property type="match status" value="1"/>
</dbReference>
<comment type="subcellular location">
    <subcellularLocation>
        <location evidence="7">Cell membrane</location>
        <topology evidence="7">Multi-pass membrane protein</topology>
    </subcellularLocation>
</comment>
<dbReference type="NCBIfam" id="TIGR00544">
    <property type="entry name" value="lgt"/>
    <property type="match status" value="1"/>
</dbReference>
<proteinExistence type="inferred from homology"/>
<dbReference type="EC" id="2.5.1.145" evidence="7"/>
<dbReference type="GO" id="GO:0042158">
    <property type="term" value="P:lipoprotein biosynthetic process"/>
    <property type="evidence" value="ECO:0007669"/>
    <property type="project" value="UniProtKB-UniRule"/>
</dbReference>
<comment type="similarity">
    <text evidence="1 7">Belongs to the Lgt family.</text>
</comment>
<keyword evidence="9" id="KW-1185">Reference proteome</keyword>
<organism evidence="8 9">
    <name type="scientific">Spiribacter aquaticus</name>
    <dbReference type="NCBI Taxonomy" id="1935996"/>
    <lineage>
        <taxon>Bacteria</taxon>
        <taxon>Pseudomonadati</taxon>
        <taxon>Pseudomonadota</taxon>
        <taxon>Gammaproteobacteria</taxon>
        <taxon>Chromatiales</taxon>
        <taxon>Ectothiorhodospiraceae</taxon>
        <taxon>Spiribacter</taxon>
    </lineage>
</organism>
<keyword evidence="6 7" id="KW-0472">Membrane</keyword>
<evidence type="ECO:0000256" key="7">
    <source>
        <dbReference type="HAMAP-Rule" id="MF_01147"/>
    </source>
</evidence>
<feature type="transmembrane region" description="Helical" evidence="7">
    <location>
        <begin position="96"/>
        <end position="114"/>
    </location>
</feature>
<evidence type="ECO:0000256" key="3">
    <source>
        <dbReference type="ARBA" id="ARBA00022679"/>
    </source>
</evidence>
<keyword evidence="8" id="KW-0449">Lipoprotein</keyword>
<dbReference type="InterPro" id="IPR001640">
    <property type="entry name" value="Lgt"/>
</dbReference>
<dbReference type="AlphaFoldDB" id="A0A557RM60"/>
<dbReference type="PANTHER" id="PTHR30589">
    <property type="entry name" value="PROLIPOPROTEIN DIACYLGLYCERYL TRANSFERASE"/>
    <property type="match status" value="1"/>
</dbReference>
<sequence>MIRYPAIDPIAISLGPLDIHWYGVMYAIGFGLAWWLGRRRATRPDSPVAPAQMDDLLLFGAIGVVVGGRMGYALFYSGGDLLTDPLSLLRLWEGGMAFHGGLIGVIVMMAVYAWRHRIAPLALGDFVAPLIPPGLAAGRLGNFINGELWGAPTTLPWGMVYPPLGPEPRHPSQLYELALEGLVLFAVVWIYSRRPRPMGAVTGLFLAGYGLARLAVEFIRLPDAHIGYLWGGWLTMGQLLSVPMIIAGLALLAWAWRRPAVSPSS</sequence>
<dbReference type="GO" id="GO:0008961">
    <property type="term" value="F:phosphatidylglycerol-prolipoprotein diacylglyceryl transferase activity"/>
    <property type="evidence" value="ECO:0007669"/>
    <property type="project" value="UniProtKB-UniRule"/>
</dbReference>
<reference evidence="8 9" key="1">
    <citation type="submission" date="2019-07" db="EMBL/GenBank/DDBJ databases">
        <title>Reclasification of Spiribacter aquaticus.</title>
        <authorList>
            <person name="Leon M.J."/>
            <person name="Sanchez-Porro C."/>
            <person name="Ventosa A."/>
        </authorList>
    </citation>
    <scope>NUCLEOTIDE SEQUENCE [LARGE SCALE GENOMIC DNA]</scope>
    <source>
        <strain evidence="8 9">SP30</strain>
    </source>
</reference>
<keyword evidence="2 7" id="KW-1003">Cell membrane</keyword>
<dbReference type="UniPathway" id="UPA00664"/>
<accession>A0A557RM60</accession>
<feature type="transmembrane region" description="Helical" evidence="7">
    <location>
        <begin position="19"/>
        <end position="36"/>
    </location>
</feature>
<gene>
    <name evidence="7" type="primary">lgt</name>
    <name evidence="8" type="ORF">FPL11_00770</name>
</gene>
<comment type="pathway">
    <text evidence="7">Protein modification; lipoprotein biosynthesis (diacylglyceryl transfer).</text>
</comment>
<dbReference type="PANTHER" id="PTHR30589:SF0">
    <property type="entry name" value="PHOSPHATIDYLGLYCEROL--PROLIPOPROTEIN DIACYLGLYCERYL TRANSFERASE"/>
    <property type="match status" value="1"/>
</dbReference>
<dbReference type="PROSITE" id="PS01311">
    <property type="entry name" value="LGT"/>
    <property type="match status" value="1"/>
</dbReference>
<comment type="function">
    <text evidence="7">Catalyzes the transfer of the diacylglyceryl group from phosphatidylglycerol to the sulfhydryl group of the N-terminal cysteine of a prolipoprotein, the first step in the formation of mature lipoproteins.</text>
</comment>
<feature type="transmembrane region" description="Helical" evidence="7">
    <location>
        <begin position="198"/>
        <end position="216"/>
    </location>
</feature>
<feature type="transmembrane region" description="Helical" evidence="7">
    <location>
        <begin position="228"/>
        <end position="256"/>
    </location>
</feature>
<evidence type="ECO:0000256" key="1">
    <source>
        <dbReference type="ARBA" id="ARBA00007150"/>
    </source>
</evidence>
<dbReference type="RefSeq" id="WP_144346841.1">
    <property type="nucleotide sequence ID" value="NZ_VMKP01000001.1"/>
</dbReference>
<protein>
    <recommendedName>
        <fullName evidence="7">Phosphatidylglycerol--prolipoprotein diacylglyceryl transferase</fullName>
        <ecNumber evidence="7">2.5.1.145</ecNumber>
    </recommendedName>
</protein>
<evidence type="ECO:0000256" key="6">
    <source>
        <dbReference type="ARBA" id="ARBA00023136"/>
    </source>
</evidence>
<evidence type="ECO:0000313" key="8">
    <source>
        <dbReference type="EMBL" id="TVO66264.1"/>
    </source>
</evidence>
<evidence type="ECO:0000313" key="9">
    <source>
        <dbReference type="Proteomes" id="UP000316688"/>
    </source>
</evidence>
<keyword evidence="5 7" id="KW-1133">Transmembrane helix</keyword>
<dbReference type="Proteomes" id="UP000316688">
    <property type="component" value="Unassembled WGS sequence"/>
</dbReference>